<feature type="binding site" evidence="7 8">
    <location>
        <position position="130"/>
    </location>
    <ligand>
        <name>S-adenosyl-L-methionine</name>
        <dbReference type="ChEBI" id="CHEBI:59789"/>
    </ligand>
</feature>
<dbReference type="Pfam" id="PF00398">
    <property type="entry name" value="RrnaAD"/>
    <property type="match status" value="1"/>
</dbReference>
<dbReference type="SUPFAM" id="SSF53335">
    <property type="entry name" value="S-adenosyl-L-methionine-dependent methyltransferases"/>
    <property type="match status" value="1"/>
</dbReference>
<dbReference type="HAMAP" id="MF_00607">
    <property type="entry name" value="16SrRNA_methyltr_A"/>
    <property type="match status" value="1"/>
</dbReference>
<dbReference type="CDD" id="cd02440">
    <property type="entry name" value="AdoMet_MTases"/>
    <property type="match status" value="1"/>
</dbReference>
<reference evidence="10 11" key="1">
    <citation type="submission" date="2019-03" db="EMBL/GenBank/DDBJ databases">
        <title>Genomic Encyclopedia of Type Strains, Phase IV (KMG-IV): sequencing the most valuable type-strain genomes for metagenomic binning, comparative biology and taxonomic classification.</title>
        <authorList>
            <person name="Goeker M."/>
        </authorList>
    </citation>
    <scope>NUCLEOTIDE SEQUENCE [LARGE SCALE GENOMIC DNA]</scope>
    <source>
        <strain evidence="10 11">LX-B</strain>
    </source>
</reference>
<dbReference type="InterPro" id="IPR023165">
    <property type="entry name" value="rRNA_Ade_diMease-like_C"/>
</dbReference>
<comment type="subcellular location">
    <subcellularLocation>
        <location evidence="7">Cytoplasm</location>
    </subcellularLocation>
</comment>
<evidence type="ECO:0000313" key="10">
    <source>
        <dbReference type="EMBL" id="TCL73221.1"/>
    </source>
</evidence>
<keyword evidence="4 7" id="KW-0808">Transferase</keyword>
<keyword evidence="2 7" id="KW-0698">rRNA processing</keyword>
<evidence type="ECO:0000256" key="8">
    <source>
        <dbReference type="PROSITE-ProRule" id="PRU01026"/>
    </source>
</evidence>
<feature type="binding site" evidence="7 8">
    <location>
        <position position="31"/>
    </location>
    <ligand>
        <name>S-adenosyl-L-methionine</name>
        <dbReference type="ChEBI" id="CHEBI:59789"/>
    </ligand>
</feature>
<dbReference type="InterPro" id="IPR020598">
    <property type="entry name" value="rRNA_Ade_methylase_Trfase_N"/>
</dbReference>
<comment type="caution">
    <text evidence="10">The sequence shown here is derived from an EMBL/GenBank/DDBJ whole genome shotgun (WGS) entry which is preliminary data.</text>
</comment>
<evidence type="ECO:0000256" key="5">
    <source>
        <dbReference type="ARBA" id="ARBA00022691"/>
    </source>
</evidence>
<keyword evidence="11" id="KW-1185">Reference proteome</keyword>
<dbReference type="AlphaFoldDB" id="A0A4R1S241"/>
<dbReference type="FunFam" id="3.40.50.150:FF:000023">
    <property type="entry name" value="Ribosomal RNA small subunit methyltransferase A"/>
    <property type="match status" value="1"/>
</dbReference>
<dbReference type="GO" id="GO:0005829">
    <property type="term" value="C:cytosol"/>
    <property type="evidence" value="ECO:0007669"/>
    <property type="project" value="TreeGrafter"/>
</dbReference>
<comment type="similarity">
    <text evidence="7">Belongs to the class I-like SAM-binding methyltransferase superfamily. rRNA adenine N(6)-methyltransferase family. RsmA subfamily.</text>
</comment>
<dbReference type="RefSeq" id="WP_341540150.1">
    <property type="nucleotide sequence ID" value="NZ_SLUN01000005.1"/>
</dbReference>
<keyword evidence="5 7" id="KW-0949">S-adenosyl-L-methionine</keyword>
<dbReference type="EMBL" id="SLUN01000005">
    <property type="protein sequence ID" value="TCL73221.1"/>
    <property type="molecule type" value="Genomic_DNA"/>
</dbReference>
<dbReference type="Gene3D" id="3.40.50.150">
    <property type="entry name" value="Vaccinia Virus protein VP39"/>
    <property type="match status" value="1"/>
</dbReference>
<dbReference type="SMART" id="SM00650">
    <property type="entry name" value="rADc"/>
    <property type="match status" value="1"/>
</dbReference>
<dbReference type="Proteomes" id="UP000295008">
    <property type="component" value="Unassembled WGS sequence"/>
</dbReference>
<dbReference type="InterPro" id="IPR020596">
    <property type="entry name" value="rRNA_Ade_Mease_Trfase_CS"/>
</dbReference>
<feature type="binding site" evidence="7 8">
    <location>
        <position position="33"/>
    </location>
    <ligand>
        <name>S-adenosyl-L-methionine</name>
        <dbReference type="ChEBI" id="CHEBI:59789"/>
    </ligand>
</feature>
<keyword evidence="6 7" id="KW-0694">RNA-binding</keyword>
<keyword evidence="3 7" id="KW-0489">Methyltransferase</keyword>
<evidence type="ECO:0000256" key="3">
    <source>
        <dbReference type="ARBA" id="ARBA00022603"/>
    </source>
</evidence>
<feature type="domain" description="Ribosomal RNA adenine methylase transferase N-terminal" evidence="9">
    <location>
        <begin position="38"/>
        <end position="215"/>
    </location>
</feature>
<dbReference type="PROSITE" id="PS51689">
    <property type="entry name" value="SAM_RNA_A_N6_MT"/>
    <property type="match status" value="1"/>
</dbReference>
<name>A0A4R1S241_HYDET</name>
<accession>A0A4R1S241</accession>
<evidence type="ECO:0000256" key="6">
    <source>
        <dbReference type="ARBA" id="ARBA00022884"/>
    </source>
</evidence>
<proteinExistence type="inferred from homology"/>
<dbReference type="PANTHER" id="PTHR11727:SF7">
    <property type="entry name" value="DIMETHYLADENOSINE TRANSFERASE-RELATED"/>
    <property type="match status" value="1"/>
</dbReference>
<feature type="binding site" evidence="7 8">
    <location>
        <position position="58"/>
    </location>
    <ligand>
        <name>S-adenosyl-L-methionine</name>
        <dbReference type="ChEBI" id="CHEBI:59789"/>
    </ligand>
</feature>
<dbReference type="InterPro" id="IPR029063">
    <property type="entry name" value="SAM-dependent_MTases_sf"/>
</dbReference>
<dbReference type="InterPro" id="IPR011530">
    <property type="entry name" value="rRNA_adenine_dimethylase"/>
</dbReference>
<dbReference type="GO" id="GO:0003723">
    <property type="term" value="F:RNA binding"/>
    <property type="evidence" value="ECO:0007669"/>
    <property type="project" value="UniProtKB-UniRule"/>
</dbReference>
<feature type="binding site" evidence="7 8">
    <location>
        <position position="79"/>
    </location>
    <ligand>
        <name>S-adenosyl-L-methionine</name>
        <dbReference type="ChEBI" id="CHEBI:59789"/>
    </ligand>
</feature>
<dbReference type="EC" id="2.1.1.182" evidence="7"/>
<feature type="binding site" evidence="7 8">
    <location>
        <position position="104"/>
    </location>
    <ligand>
        <name>S-adenosyl-L-methionine</name>
        <dbReference type="ChEBI" id="CHEBI:59789"/>
    </ligand>
</feature>
<protein>
    <recommendedName>
        <fullName evidence="7">Ribosomal RNA small subunit methyltransferase A</fullName>
        <ecNumber evidence="7">2.1.1.182</ecNumber>
    </recommendedName>
    <alternativeName>
        <fullName evidence="7">16S rRNA (adenine(1518)-N(6)/adenine(1519)-N(6))-dimethyltransferase</fullName>
    </alternativeName>
    <alternativeName>
        <fullName evidence="7">16S rRNA dimethyladenosine transferase</fullName>
    </alternativeName>
    <alternativeName>
        <fullName evidence="7">16S rRNA dimethylase</fullName>
    </alternativeName>
    <alternativeName>
        <fullName evidence="7">S-adenosylmethionine-6-N', N'-adenosyl(rRNA) dimethyltransferase</fullName>
    </alternativeName>
</protein>
<sequence>MLTITQFTSPKLIREILAQRNFAPRKSLGQNFLVDGNILDKIANAAELDPSDRVLEIGPGLGALTAKLLERAGLVVAVEYDRGLYSILQEQFGEAANLRLNHQDFMEFDLGRLSGAATASGTGRWKVVANLPYYITTPAIFKLVESEIAWAAMVFLVQKEVALRMTAEPGGKDYGALTVMLNYYGRVERVAPVPKTVFYPAPQVDSAIVRIRPVADPEHRRLYPYLHRVVQAAFGQRRKTVLNALQSVAGDKEAGGAILESLGIDPGRRGETLDGEEFAALARALRERDSRP</sequence>
<evidence type="ECO:0000259" key="9">
    <source>
        <dbReference type="SMART" id="SM00650"/>
    </source>
</evidence>
<dbReference type="NCBIfam" id="TIGR00755">
    <property type="entry name" value="ksgA"/>
    <property type="match status" value="1"/>
</dbReference>
<keyword evidence="1 7" id="KW-0963">Cytoplasm</keyword>
<dbReference type="InterPro" id="IPR001737">
    <property type="entry name" value="KsgA/Erm"/>
</dbReference>
<evidence type="ECO:0000256" key="1">
    <source>
        <dbReference type="ARBA" id="ARBA00022490"/>
    </source>
</evidence>
<dbReference type="PROSITE" id="PS01131">
    <property type="entry name" value="RRNA_A_DIMETH"/>
    <property type="match status" value="1"/>
</dbReference>
<evidence type="ECO:0000256" key="2">
    <source>
        <dbReference type="ARBA" id="ARBA00022552"/>
    </source>
</evidence>
<comment type="function">
    <text evidence="7">Specifically dimethylates two adjacent adenosines (A1518 and A1519) in the loop of a conserved hairpin near the 3'-end of 16S rRNA in the 30S particle. May play a critical role in biogenesis of 30S subunits.</text>
</comment>
<dbReference type="Gene3D" id="1.10.8.100">
    <property type="entry name" value="Ribosomal RNA adenine dimethylase-like, domain 2"/>
    <property type="match status" value="1"/>
</dbReference>
<comment type="catalytic activity">
    <reaction evidence="7">
        <text>adenosine(1518)/adenosine(1519) in 16S rRNA + 4 S-adenosyl-L-methionine = N(6)-dimethyladenosine(1518)/N(6)-dimethyladenosine(1519) in 16S rRNA + 4 S-adenosyl-L-homocysteine + 4 H(+)</text>
        <dbReference type="Rhea" id="RHEA:19609"/>
        <dbReference type="Rhea" id="RHEA-COMP:10232"/>
        <dbReference type="Rhea" id="RHEA-COMP:10233"/>
        <dbReference type="ChEBI" id="CHEBI:15378"/>
        <dbReference type="ChEBI" id="CHEBI:57856"/>
        <dbReference type="ChEBI" id="CHEBI:59789"/>
        <dbReference type="ChEBI" id="CHEBI:74411"/>
        <dbReference type="ChEBI" id="CHEBI:74493"/>
        <dbReference type="EC" id="2.1.1.182"/>
    </reaction>
</comment>
<dbReference type="GO" id="GO:0052908">
    <property type="term" value="F:16S rRNA (adenine(1518)-N(6)/adenine(1519)-N(6))-dimethyltransferase activity"/>
    <property type="evidence" value="ECO:0007669"/>
    <property type="project" value="UniProtKB-EC"/>
</dbReference>
<dbReference type="PANTHER" id="PTHR11727">
    <property type="entry name" value="DIMETHYLADENOSINE TRANSFERASE"/>
    <property type="match status" value="1"/>
</dbReference>
<gene>
    <name evidence="7" type="primary">rsmA</name>
    <name evidence="7" type="synonym">ksgA</name>
    <name evidence="10" type="ORF">EDC14_100583</name>
</gene>
<organism evidence="10 11">
    <name type="scientific">Hydrogenispora ethanolica</name>
    <dbReference type="NCBI Taxonomy" id="1082276"/>
    <lineage>
        <taxon>Bacteria</taxon>
        <taxon>Bacillati</taxon>
        <taxon>Bacillota</taxon>
        <taxon>Hydrogenispora</taxon>
    </lineage>
</organism>
<evidence type="ECO:0000256" key="4">
    <source>
        <dbReference type="ARBA" id="ARBA00022679"/>
    </source>
</evidence>
<evidence type="ECO:0000256" key="7">
    <source>
        <dbReference type="HAMAP-Rule" id="MF_00607"/>
    </source>
</evidence>
<evidence type="ECO:0000313" key="11">
    <source>
        <dbReference type="Proteomes" id="UP000295008"/>
    </source>
</evidence>